<reference evidence="1 2" key="1">
    <citation type="journal article" date="2010" name="Environ. Microbiol.">
        <title>Annotation and overview of the Pseudomonas savastanoi pv. savastanoi NCPPB 3335 draft genome reveals the virulence gene complement of a tumour-inducing pathogen of woody hosts.</title>
        <authorList>
            <person name="Rodriguez-Palenzuela P."/>
            <person name="Matas I.M."/>
            <person name="Murillo J."/>
            <person name="Lopez-Solanilla E."/>
            <person name="Bardaji L."/>
            <person name="Perez-Martinez I."/>
            <person name="Rodriguez-Moskera M.E."/>
            <person name="Penyalver R."/>
            <person name="Lopez M.M."/>
            <person name="Quesada J.M."/>
            <person name="Biehl B.S."/>
            <person name="Perna N.T."/>
            <person name="Glasner J.D."/>
            <person name="Cabot E.L."/>
            <person name="Neeno-Eckwall E."/>
            <person name="Ramos C."/>
        </authorList>
    </citation>
    <scope>NUCLEOTIDE SEQUENCE [LARGE SCALE GENOMIC DNA]</scope>
    <source>
        <strain evidence="1 2">NCPPB 3335</strain>
    </source>
</reference>
<gene>
    <name evidence="1" type="ORF">PSA3335_03055</name>
</gene>
<accession>A0ABC8BJF0</accession>
<dbReference type="AlphaFoldDB" id="A0ABC8BJF0"/>
<sequence length="154" mass="17686">MALDWFSAALLRNLRVGAVIYRWCGFCEPPKFKYLVVVSTEPRLLVLVVNSEINQFYIDRGLDKFHVLVPVVEHDFLKHDSYTCCIEAFATFDLSDLREEILKKYEDVLKGHLTAKCLVDVYRAVVEQNMIQRGLKNEILNSISSELCAIISKA</sequence>
<dbReference type="Proteomes" id="UP000005729">
    <property type="component" value="Chromosome"/>
</dbReference>
<dbReference type="EMBL" id="CP008742">
    <property type="protein sequence ID" value="ARD14498.1"/>
    <property type="molecule type" value="Genomic_DNA"/>
</dbReference>
<proteinExistence type="predicted"/>
<name>A0ABC8BJF0_PSESS</name>
<evidence type="ECO:0000313" key="2">
    <source>
        <dbReference type="Proteomes" id="UP000005729"/>
    </source>
</evidence>
<protein>
    <submittedName>
        <fullName evidence="1">Uncharacterized protein</fullName>
    </submittedName>
</protein>
<evidence type="ECO:0000313" key="1">
    <source>
        <dbReference type="EMBL" id="ARD14498.1"/>
    </source>
</evidence>
<organism evidence="1 2">
    <name type="scientific">Pseudomonas savastanoi pv. savastanoi NCPPB 3335</name>
    <dbReference type="NCBI Taxonomy" id="693985"/>
    <lineage>
        <taxon>Bacteria</taxon>
        <taxon>Pseudomonadati</taxon>
        <taxon>Pseudomonadota</taxon>
        <taxon>Gammaproteobacteria</taxon>
        <taxon>Pseudomonadales</taxon>
        <taxon>Pseudomonadaceae</taxon>
        <taxon>Pseudomonas</taxon>
    </lineage>
</organism>
<dbReference type="KEGG" id="psav:PSA3335_03055"/>
<dbReference type="RefSeq" id="WP_134937683.1">
    <property type="nucleotide sequence ID" value="NZ_CP008742.1"/>
</dbReference>